<reference evidence="3" key="1">
    <citation type="journal article" date="2017" name="Genome Biol.">
        <title>Comparative genomics reveals high biological diversity and specific adaptations in the industrially and medically important fungal genus Aspergillus.</title>
        <authorList>
            <person name="de Vries R.P."/>
            <person name="Riley R."/>
            <person name="Wiebenga A."/>
            <person name="Aguilar-Osorio G."/>
            <person name="Amillis S."/>
            <person name="Uchima C.A."/>
            <person name="Anderluh G."/>
            <person name="Asadollahi M."/>
            <person name="Askin M."/>
            <person name="Barry K."/>
            <person name="Battaglia E."/>
            <person name="Bayram O."/>
            <person name="Benocci T."/>
            <person name="Braus-Stromeyer S.A."/>
            <person name="Caldana C."/>
            <person name="Canovas D."/>
            <person name="Cerqueira G.C."/>
            <person name="Chen F."/>
            <person name="Chen W."/>
            <person name="Choi C."/>
            <person name="Clum A."/>
            <person name="Dos Santos R.A."/>
            <person name="Damasio A.R."/>
            <person name="Diallinas G."/>
            <person name="Emri T."/>
            <person name="Fekete E."/>
            <person name="Flipphi M."/>
            <person name="Freyberg S."/>
            <person name="Gallo A."/>
            <person name="Gournas C."/>
            <person name="Habgood R."/>
            <person name="Hainaut M."/>
            <person name="Harispe M.L."/>
            <person name="Henrissat B."/>
            <person name="Hilden K.S."/>
            <person name="Hope R."/>
            <person name="Hossain A."/>
            <person name="Karabika E."/>
            <person name="Karaffa L."/>
            <person name="Karanyi Z."/>
            <person name="Krasevec N."/>
            <person name="Kuo A."/>
            <person name="Kusch H."/>
            <person name="LaButti K."/>
            <person name="Lagendijk E.L."/>
            <person name="Lapidus A."/>
            <person name="Levasseur A."/>
            <person name="Lindquist E."/>
            <person name="Lipzen A."/>
            <person name="Logrieco A.F."/>
            <person name="MacCabe A."/>
            <person name="Maekelae M.R."/>
            <person name="Malavazi I."/>
            <person name="Melin P."/>
            <person name="Meyer V."/>
            <person name="Mielnichuk N."/>
            <person name="Miskei M."/>
            <person name="Molnar A.P."/>
            <person name="Mule G."/>
            <person name="Ngan C.Y."/>
            <person name="Orejas M."/>
            <person name="Orosz E."/>
            <person name="Ouedraogo J.P."/>
            <person name="Overkamp K.M."/>
            <person name="Park H.-S."/>
            <person name="Perrone G."/>
            <person name="Piumi F."/>
            <person name="Punt P.J."/>
            <person name="Ram A.F."/>
            <person name="Ramon A."/>
            <person name="Rauscher S."/>
            <person name="Record E."/>
            <person name="Riano-Pachon D.M."/>
            <person name="Robert V."/>
            <person name="Roehrig J."/>
            <person name="Ruller R."/>
            <person name="Salamov A."/>
            <person name="Salih N.S."/>
            <person name="Samson R.A."/>
            <person name="Sandor E."/>
            <person name="Sanguinetti M."/>
            <person name="Schuetze T."/>
            <person name="Sepcic K."/>
            <person name="Shelest E."/>
            <person name="Sherlock G."/>
            <person name="Sophianopoulou V."/>
            <person name="Squina F.M."/>
            <person name="Sun H."/>
            <person name="Susca A."/>
            <person name="Todd R.B."/>
            <person name="Tsang A."/>
            <person name="Unkles S.E."/>
            <person name="van de Wiele N."/>
            <person name="van Rossen-Uffink D."/>
            <person name="Oliveira J.V."/>
            <person name="Vesth T.C."/>
            <person name="Visser J."/>
            <person name="Yu J.-H."/>
            <person name="Zhou M."/>
            <person name="Andersen M.R."/>
            <person name="Archer D.B."/>
            <person name="Baker S.E."/>
            <person name="Benoit I."/>
            <person name="Brakhage A.A."/>
            <person name="Braus G.H."/>
            <person name="Fischer R."/>
            <person name="Frisvad J.C."/>
            <person name="Goldman G.H."/>
            <person name="Houbraken J."/>
            <person name="Oakley B."/>
            <person name="Pocsi I."/>
            <person name="Scazzocchio C."/>
            <person name="Seiboth B."/>
            <person name="vanKuyk P.A."/>
            <person name="Wortman J."/>
            <person name="Dyer P.S."/>
            <person name="Grigoriev I.V."/>
        </authorList>
    </citation>
    <scope>NUCLEOTIDE SEQUENCE [LARGE SCALE GENOMIC DNA]</scope>
    <source>
        <strain evidence="3">CBS 101740 / IMI 381727 / IBT 21946</strain>
    </source>
</reference>
<proteinExistence type="predicted"/>
<dbReference type="VEuPathDB" id="FungiDB:ASPBRDRAFT_666373"/>
<dbReference type="STRING" id="767769.A0A1L9U349"/>
<organism evidence="2 3">
    <name type="scientific">Aspergillus brasiliensis (strain CBS 101740 / IMI 381727 / IBT 21946)</name>
    <dbReference type="NCBI Taxonomy" id="767769"/>
    <lineage>
        <taxon>Eukaryota</taxon>
        <taxon>Fungi</taxon>
        <taxon>Dikarya</taxon>
        <taxon>Ascomycota</taxon>
        <taxon>Pezizomycotina</taxon>
        <taxon>Eurotiomycetes</taxon>
        <taxon>Eurotiomycetidae</taxon>
        <taxon>Eurotiales</taxon>
        <taxon>Aspergillaceae</taxon>
        <taxon>Aspergillus</taxon>
        <taxon>Aspergillus subgen. Circumdati</taxon>
    </lineage>
</organism>
<sequence length="86" mass="9433">MYSYGDDLSCADDPDNNDHPDQRKIIISRIDRRLLPICGLITSVSLIDRTNVSNAAIAGMNEDLHLGPGGSIFCHDTRVLRDIHAG</sequence>
<dbReference type="EMBL" id="KV878701">
    <property type="protein sequence ID" value="OJJ66110.1"/>
    <property type="molecule type" value="Genomic_DNA"/>
</dbReference>
<protein>
    <submittedName>
        <fullName evidence="2">Uncharacterized protein</fullName>
    </submittedName>
</protein>
<keyword evidence="3" id="KW-1185">Reference proteome</keyword>
<feature type="region of interest" description="Disordered" evidence="1">
    <location>
        <begin position="1"/>
        <end position="21"/>
    </location>
</feature>
<evidence type="ECO:0000313" key="3">
    <source>
        <dbReference type="Proteomes" id="UP000184499"/>
    </source>
</evidence>
<dbReference type="Proteomes" id="UP000184499">
    <property type="component" value="Unassembled WGS sequence"/>
</dbReference>
<dbReference type="AlphaFoldDB" id="A0A1L9U349"/>
<name>A0A1L9U349_ASPBC</name>
<evidence type="ECO:0000313" key="2">
    <source>
        <dbReference type="EMBL" id="OJJ66110.1"/>
    </source>
</evidence>
<gene>
    <name evidence="2" type="ORF">ASPBRDRAFT_666373</name>
</gene>
<dbReference type="OrthoDB" id="3639251at2759"/>
<dbReference type="GeneID" id="93581240"/>
<accession>A0A1L9U349</accession>
<evidence type="ECO:0000256" key="1">
    <source>
        <dbReference type="SAM" id="MobiDB-lite"/>
    </source>
</evidence>
<dbReference type="RefSeq" id="XP_067473360.1">
    <property type="nucleotide sequence ID" value="XM_067628752.1"/>
</dbReference>